<keyword evidence="5" id="KW-0805">Transcription regulation</keyword>
<dbReference type="GO" id="GO:0006397">
    <property type="term" value="P:mRNA processing"/>
    <property type="evidence" value="ECO:0007669"/>
    <property type="project" value="UniProtKB-KW"/>
</dbReference>
<evidence type="ECO:0000256" key="5">
    <source>
        <dbReference type="ARBA" id="ARBA00023015"/>
    </source>
</evidence>
<dbReference type="InterPro" id="IPR012677">
    <property type="entry name" value="Nucleotide-bd_a/b_plait_sf"/>
</dbReference>
<keyword evidence="7" id="KW-0508">mRNA splicing</keyword>
<feature type="domain" description="RRM" evidence="11">
    <location>
        <begin position="111"/>
        <end position="189"/>
    </location>
</feature>
<evidence type="ECO:0000256" key="6">
    <source>
        <dbReference type="ARBA" id="ARBA00023163"/>
    </source>
</evidence>
<evidence type="ECO:0000256" key="9">
    <source>
        <dbReference type="PROSITE-ProRule" id="PRU00176"/>
    </source>
</evidence>
<dbReference type="SUPFAM" id="SSF54928">
    <property type="entry name" value="RNA-binding domain, RBD"/>
    <property type="match status" value="2"/>
</dbReference>
<feature type="compositionally biased region" description="Low complexity" evidence="10">
    <location>
        <begin position="392"/>
        <end position="402"/>
    </location>
</feature>
<dbReference type="EMBL" id="UFQT01001404">
    <property type="protein sequence ID" value="SSX30392.1"/>
    <property type="molecule type" value="Genomic_DNA"/>
</dbReference>
<evidence type="ECO:0000256" key="3">
    <source>
        <dbReference type="ARBA" id="ARBA00022737"/>
    </source>
</evidence>
<proteinExistence type="predicted"/>
<evidence type="ECO:0000256" key="10">
    <source>
        <dbReference type="SAM" id="MobiDB-lite"/>
    </source>
</evidence>
<dbReference type="CDD" id="cd12322">
    <property type="entry name" value="RRM2_TDP43"/>
    <property type="match status" value="1"/>
</dbReference>
<dbReference type="CDD" id="cd12321">
    <property type="entry name" value="RRM1_TDP43"/>
    <property type="match status" value="1"/>
</dbReference>
<evidence type="ECO:0000256" key="4">
    <source>
        <dbReference type="ARBA" id="ARBA00022884"/>
    </source>
</evidence>
<feature type="domain" description="RRM" evidence="11">
    <location>
        <begin position="197"/>
        <end position="268"/>
    </location>
</feature>
<evidence type="ECO:0000256" key="8">
    <source>
        <dbReference type="ARBA" id="ARBA00023242"/>
    </source>
</evidence>
<dbReference type="SMART" id="SM00360">
    <property type="entry name" value="RRM"/>
    <property type="match status" value="2"/>
</dbReference>
<feature type="compositionally biased region" description="Gly residues" evidence="10">
    <location>
        <begin position="281"/>
        <end position="294"/>
    </location>
</feature>
<evidence type="ECO:0000256" key="2">
    <source>
        <dbReference type="ARBA" id="ARBA00022664"/>
    </source>
</evidence>
<dbReference type="PROSITE" id="PS50102">
    <property type="entry name" value="RRM"/>
    <property type="match status" value="2"/>
</dbReference>
<keyword evidence="6" id="KW-0804">Transcription</keyword>
<dbReference type="CDD" id="cd19609">
    <property type="entry name" value="NTD_TDP-43"/>
    <property type="match status" value="1"/>
</dbReference>
<evidence type="ECO:0000256" key="1">
    <source>
        <dbReference type="ARBA" id="ARBA00004123"/>
    </source>
</evidence>
<dbReference type="EMBL" id="UFQS01001404">
    <property type="protein sequence ID" value="SSX10710.1"/>
    <property type="molecule type" value="Genomic_DNA"/>
</dbReference>
<dbReference type="InterPro" id="IPR035979">
    <property type="entry name" value="RBD_domain_sf"/>
</dbReference>
<dbReference type="PANTHER" id="PTHR48033">
    <property type="entry name" value="RNA-BINDING (RRM/RBD/RNP MOTIFS) FAMILY PROTEIN"/>
    <property type="match status" value="1"/>
</dbReference>
<dbReference type="OMA" id="RRCEIRI"/>
<protein>
    <submittedName>
        <fullName evidence="12">CSON002416 protein</fullName>
    </submittedName>
</protein>
<sequence>MSSYILVVEHERDDPLELPCENDGTLLLSTLQGQYPTATGLKYKNPDTGAYRAIRLAEGKLYPPTDGGWGNAKFVAVFPKPVVESKRKVDDYEEHVPAAKTKKLDVKTKCTDLIALGIPWKTTDTMLREYFEKFGEVVMCQVKCDQKTGQSKGFGFVRFKSPEVQLRVLAQRHNIDGRWCEVQIPSSKEGLVREMPCKVFVGRITEDMSVDDLKAYFNQFGEVTDVYIPKPFRSFCFVTFLEPDTAEKLWGEDHIIKGVTVHVSDATPKNAPQNNSRNQGGNYGGGMGNYGSNGGRFNDNGPRGGGGNNYGNNQSSYGRKNNYNDDRGFGRNDNSNDSWNLPSNNRSSYDGGNSGSMSNLPNLPPAVVAAALSQYMMGGSMPSGGNTDTGYSSSLPSSNMNSGFNGSDKGYRANDSFNGGANKPWSKPKFDRAPMDDFITQPRGMSKGWRN</sequence>
<dbReference type="GO" id="GO:0008380">
    <property type="term" value="P:RNA splicing"/>
    <property type="evidence" value="ECO:0007669"/>
    <property type="project" value="UniProtKB-KW"/>
</dbReference>
<dbReference type="GO" id="GO:0000785">
    <property type="term" value="C:chromatin"/>
    <property type="evidence" value="ECO:0007669"/>
    <property type="project" value="TreeGrafter"/>
</dbReference>
<dbReference type="Pfam" id="PF18694">
    <property type="entry name" value="TDP-43_N"/>
    <property type="match status" value="1"/>
</dbReference>
<dbReference type="PANTHER" id="PTHR48033:SF9">
    <property type="entry name" value="TAR DNA-BINDING PROTEIN 43"/>
    <property type="match status" value="1"/>
</dbReference>
<evidence type="ECO:0000313" key="13">
    <source>
        <dbReference type="EMBL" id="SSX30392.1"/>
    </source>
</evidence>
<evidence type="ECO:0000259" key="11">
    <source>
        <dbReference type="PROSITE" id="PS50102"/>
    </source>
</evidence>
<keyword evidence="4 9" id="KW-0694">RNA-binding</keyword>
<name>A0A336L0S2_CULSO</name>
<organism evidence="12">
    <name type="scientific">Culicoides sonorensis</name>
    <name type="common">Biting midge</name>
    <dbReference type="NCBI Taxonomy" id="179676"/>
    <lineage>
        <taxon>Eukaryota</taxon>
        <taxon>Metazoa</taxon>
        <taxon>Ecdysozoa</taxon>
        <taxon>Arthropoda</taxon>
        <taxon>Hexapoda</taxon>
        <taxon>Insecta</taxon>
        <taxon>Pterygota</taxon>
        <taxon>Neoptera</taxon>
        <taxon>Endopterygota</taxon>
        <taxon>Diptera</taxon>
        <taxon>Nematocera</taxon>
        <taxon>Chironomoidea</taxon>
        <taxon>Ceratopogonidae</taxon>
        <taxon>Ceratopogoninae</taxon>
        <taxon>Culicoides</taxon>
        <taxon>Monoculicoides</taxon>
    </lineage>
</organism>
<feature type="compositionally biased region" description="Polar residues" evidence="10">
    <location>
        <begin position="332"/>
        <end position="358"/>
    </location>
</feature>
<dbReference type="InterPro" id="IPR000504">
    <property type="entry name" value="RRM_dom"/>
</dbReference>
<dbReference type="Pfam" id="PF00076">
    <property type="entry name" value="RRM_1"/>
    <property type="match status" value="2"/>
</dbReference>
<dbReference type="InterPro" id="IPR041105">
    <property type="entry name" value="TDP-43_N"/>
</dbReference>
<dbReference type="GO" id="GO:0005654">
    <property type="term" value="C:nucleoplasm"/>
    <property type="evidence" value="ECO:0007669"/>
    <property type="project" value="TreeGrafter"/>
</dbReference>
<gene>
    <name evidence="12" type="primary">CSON002416</name>
</gene>
<comment type="subcellular location">
    <subcellularLocation>
        <location evidence="1">Nucleus</location>
    </subcellularLocation>
</comment>
<reference evidence="13" key="2">
    <citation type="submission" date="2018-07" db="EMBL/GenBank/DDBJ databases">
        <authorList>
            <person name="Quirk P.G."/>
            <person name="Krulwich T.A."/>
        </authorList>
    </citation>
    <scope>NUCLEOTIDE SEQUENCE</scope>
</reference>
<feature type="region of interest" description="Disordered" evidence="10">
    <location>
        <begin position="265"/>
        <end position="360"/>
    </location>
</feature>
<reference evidence="12" key="1">
    <citation type="submission" date="2018-04" db="EMBL/GenBank/DDBJ databases">
        <authorList>
            <person name="Go L.Y."/>
            <person name="Mitchell J.A."/>
        </authorList>
    </citation>
    <scope>NUCLEOTIDE SEQUENCE</scope>
    <source>
        <tissue evidence="12">Whole organism</tissue>
    </source>
</reference>
<keyword evidence="2" id="KW-0507">mRNA processing</keyword>
<dbReference type="GO" id="GO:0010468">
    <property type="term" value="P:regulation of gene expression"/>
    <property type="evidence" value="ECO:0007669"/>
    <property type="project" value="TreeGrafter"/>
</dbReference>
<accession>A0A336L0S2</accession>
<keyword evidence="8" id="KW-0539">Nucleus</keyword>
<dbReference type="VEuPathDB" id="VectorBase:CSON002416"/>
<dbReference type="AlphaFoldDB" id="A0A336L0S2"/>
<evidence type="ECO:0000313" key="12">
    <source>
        <dbReference type="EMBL" id="SSX10710.1"/>
    </source>
</evidence>
<feature type="region of interest" description="Disordered" evidence="10">
    <location>
        <begin position="381"/>
        <end position="451"/>
    </location>
</feature>
<evidence type="ECO:0000256" key="7">
    <source>
        <dbReference type="ARBA" id="ARBA00023187"/>
    </source>
</evidence>
<dbReference type="Gene3D" id="3.30.70.330">
    <property type="match status" value="2"/>
</dbReference>
<dbReference type="GO" id="GO:0003723">
    <property type="term" value="F:RNA binding"/>
    <property type="evidence" value="ECO:0007669"/>
    <property type="project" value="UniProtKB-UniRule"/>
</dbReference>
<dbReference type="FunFam" id="3.30.70.330:FF:000107">
    <property type="entry name" value="TAR DNA-binding protein 43"/>
    <property type="match status" value="1"/>
</dbReference>
<keyword evidence="3" id="KW-0677">Repeat</keyword>